<evidence type="ECO:0000256" key="3">
    <source>
        <dbReference type="ARBA" id="ARBA00023002"/>
    </source>
</evidence>
<dbReference type="Proteomes" id="UP000319148">
    <property type="component" value="Unassembled WGS sequence"/>
</dbReference>
<keyword evidence="4 5" id="KW-0408">Iron</keyword>
<feature type="binding site" evidence="5">
    <location>
        <position position="168"/>
    </location>
    <ligand>
        <name>Fe cation</name>
        <dbReference type="ChEBI" id="CHEBI:24875"/>
        <note>catalytic</note>
    </ligand>
</feature>
<dbReference type="InterPro" id="IPR004294">
    <property type="entry name" value="Carotenoid_Oase"/>
</dbReference>
<dbReference type="Pfam" id="PF03055">
    <property type="entry name" value="RPE65"/>
    <property type="match status" value="1"/>
</dbReference>
<evidence type="ECO:0000256" key="1">
    <source>
        <dbReference type="ARBA" id="ARBA00006787"/>
    </source>
</evidence>
<comment type="similarity">
    <text evidence="1 6">Belongs to the carotenoid oxygenase family.</text>
</comment>
<evidence type="ECO:0000256" key="5">
    <source>
        <dbReference type="PIRSR" id="PIRSR604294-1"/>
    </source>
</evidence>
<reference evidence="8" key="1">
    <citation type="submission" date="2019-06" db="EMBL/GenBank/DDBJ databases">
        <title>The complete genome of Emcibacter congregatus ZYLT.</title>
        <authorList>
            <person name="Zhao Z."/>
        </authorList>
    </citation>
    <scope>NUCLEOTIDE SEQUENCE [LARGE SCALE GENOMIC DNA]</scope>
    <source>
        <strain evidence="8">MCCC 1A06723</strain>
    </source>
</reference>
<dbReference type="PANTHER" id="PTHR10543">
    <property type="entry name" value="BETA-CAROTENE DIOXYGENASE"/>
    <property type="match status" value="1"/>
</dbReference>
<accession>A0A501PD50</accession>
<evidence type="ECO:0000313" key="8">
    <source>
        <dbReference type="Proteomes" id="UP000319148"/>
    </source>
</evidence>
<evidence type="ECO:0000313" key="7">
    <source>
        <dbReference type="EMBL" id="TPD57886.1"/>
    </source>
</evidence>
<organism evidence="7 8">
    <name type="scientific">Emcibacter nanhaiensis</name>
    <dbReference type="NCBI Taxonomy" id="1505037"/>
    <lineage>
        <taxon>Bacteria</taxon>
        <taxon>Pseudomonadati</taxon>
        <taxon>Pseudomonadota</taxon>
        <taxon>Alphaproteobacteria</taxon>
        <taxon>Emcibacterales</taxon>
        <taxon>Emcibacteraceae</taxon>
        <taxon>Emcibacter</taxon>
    </lineage>
</organism>
<dbReference type="GO" id="GO:0046872">
    <property type="term" value="F:metal ion binding"/>
    <property type="evidence" value="ECO:0007669"/>
    <property type="project" value="UniProtKB-KW"/>
</dbReference>
<gene>
    <name evidence="7" type="ORF">FIV46_17465</name>
</gene>
<name>A0A501PD50_9PROT</name>
<dbReference type="GO" id="GO:0010436">
    <property type="term" value="F:carotenoid dioxygenase activity"/>
    <property type="evidence" value="ECO:0007669"/>
    <property type="project" value="TreeGrafter"/>
</dbReference>
<sequence length="491" mass="54920">MKQYPDTPDFTGINAPIGEEYSLKNLEVEGEIPAEVRGAFYRAVPDPAFPPMFEDDTALSGDGMLSRLYFGPDGQVDFDIRFVETARHQAEVAAGKALFGRYRNPFTDDPSVDGVDRTVANTTPVWHGGRLLMTKEDGRAYEMNPHTLETLGSYDFGGVLKSETMTAHVRIDPATKEMFFFGYEADGLASSKVAYCIADREGTLTHEQWFDVPYCSMMHDFVITENYAVFPVYPTTADLERLKAGGDHWVHHMDLESWVGIMPRYGDVSEMRWFRGPKGVSTYHMMNCFEDEEGRVHMDHCMSNCNAFPFIQRASGLNVPPQELGGGLIRWTMDMTGSDDNLTQVTLGPPGDMPRIADKDQGRPYQRGWYLSVNPELKGPPLMGGVVGAEFNLLLRIEPDNGRIDAYAFPPLSGIHEPVHVPSARDGHEGWLISFVDMMQGEDDLYQGAWIFDAGNVAAGPVAKITIPHRLRPQVHGWWVPQAELDKSVRK</sequence>
<dbReference type="EMBL" id="VFIY01000018">
    <property type="protein sequence ID" value="TPD57886.1"/>
    <property type="molecule type" value="Genomic_DNA"/>
</dbReference>
<evidence type="ECO:0000256" key="4">
    <source>
        <dbReference type="ARBA" id="ARBA00023004"/>
    </source>
</evidence>
<dbReference type="PANTHER" id="PTHR10543:SF89">
    <property type="entry name" value="CAROTENOID 9,10(9',10')-CLEAVAGE DIOXYGENASE 1"/>
    <property type="match status" value="1"/>
</dbReference>
<dbReference type="OrthoDB" id="6636843at2"/>
<keyword evidence="2 5" id="KW-0479">Metal-binding</keyword>
<proteinExistence type="inferred from homology"/>
<dbReference type="RefSeq" id="WP_139942202.1">
    <property type="nucleotide sequence ID" value="NZ_JBHSYP010000005.1"/>
</dbReference>
<keyword evidence="8" id="KW-1185">Reference proteome</keyword>
<protein>
    <recommendedName>
        <fullName evidence="6">Dioxygenase</fullName>
        <ecNumber evidence="6">1.13.11.-</ecNumber>
    </recommendedName>
</protein>
<feature type="binding site" evidence="5">
    <location>
        <position position="476"/>
    </location>
    <ligand>
        <name>Fe cation</name>
        <dbReference type="ChEBI" id="CHEBI:24875"/>
        <note>catalytic</note>
    </ligand>
</feature>
<keyword evidence="6" id="KW-0223">Dioxygenase</keyword>
<keyword evidence="3 6" id="KW-0560">Oxidoreductase</keyword>
<dbReference type="AlphaFoldDB" id="A0A501PD50"/>
<dbReference type="EC" id="1.13.11.-" evidence="6"/>
<feature type="binding site" evidence="5">
    <location>
        <position position="219"/>
    </location>
    <ligand>
        <name>Fe cation</name>
        <dbReference type="ChEBI" id="CHEBI:24875"/>
        <note>catalytic</note>
    </ligand>
</feature>
<comment type="cofactor">
    <cofactor evidence="5 6">
        <name>Fe(2+)</name>
        <dbReference type="ChEBI" id="CHEBI:29033"/>
    </cofactor>
    <text evidence="5 6">Binds 1 Fe(2+) ion per subunit.</text>
</comment>
<evidence type="ECO:0000256" key="6">
    <source>
        <dbReference type="RuleBase" id="RU364048"/>
    </source>
</evidence>
<comment type="caution">
    <text evidence="7">The sequence shown here is derived from an EMBL/GenBank/DDBJ whole genome shotgun (WGS) entry which is preliminary data.</text>
</comment>
<dbReference type="GO" id="GO:0016121">
    <property type="term" value="P:carotene catabolic process"/>
    <property type="evidence" value="ECO:0007669"/>
    <property type="project" value="TreeGrafter"/>
</dbReference>
<evidence type="ECO:0000256" key="2">
    <source>
        <dbReference type="ARBA" id="ARBA00022723"/>
    </source>
</evidence>
<feature type="binding site" evidence="5">
    <location>
        <position position="284"/>
    </location>
    <ligand>
        <name>Fe cation</name>
        <dbReference type="ChEBI" id="CHEBI:24875"/>
        <note>catalytic</note>
    </ligand>
</feature>